<evidence type="ECO:0000256" key="8">
    <source>
        <dbReference type="ARBA" id="ARBA00023163"/>
    </source>
</evidence>
<feature type="compositionally biased region" description="Basic and acidic residues" evidence="11">
    <location>
        <begin position="241"/>
        <end position="267"/>
    </location>
</feature>
<feature type="compositionally biased region" description="Polar residues" evidence="11">
    <location>
        <begin position="319"/>
        <end position="330"/>
    </location>
</feature>
<keyword evidence="6" id="KW-0597">Phosphoprotein</keyword>
<keyword evidence="8 10" id="KW-0804">Transcription</keyword>
<dbReference type="OMA" id="YKPQTPY"/>
<proteinExistence type="inferred from homology"/>
<keyword evidence="7 10" id="KW-0805">Transcription regulation</keyword>
<feature type="compositionally biased region" description="Polar residues" evidence="11">
    <location>
        <begin position="341"/>
        <end position="357"/>
    </location>
</feature>
<dbReference type="PIRSF" id="PIRSF005290">
    <property type="entry name" value="NOT_su_3_5"/>
    <property type="match status" value="1"/>
</dbReference>
<dbReference type="InterPro" id="IPR038635">
    <property type="entry name" value="CCR4-NOT_su2/3/5_C_sf"/>
</dbReference>
<organism evidence="14 15">
    <name type="scientific">Mucor circinelloides f. circinelloides (strain 1006PhL)</name>
    <name type="common">Mucormycosis agent</name>
    <name type="synonym">Calyptromyces circinelloides</name>
    <dbReference type="NCBI Taxonomy" id="1220926"/>
    <lineage>
        <taxon>Eukaryota</taxon>
        <taxon>Fungi</taxon>
        <taxon>Fungi incertae sedis</taxon>
        <taxon>Mucoromycota</taxon>
        <taxon>Mucoromycotina</taxon>
        <taxon>Mucoromycetes</taxon>
        <taxon>Mucorales</taxon>
        <taxon>Mucorineae</taxon>
        <taxon>Mucoraceae</taxon>
        <taxon>Mucor</taxon>
    </lineage>
</organism>
<dbReference type="STRING" id="1220926.S2JJJ8"/>
<sequence length="606" mass="69383">MSMKKLQAEIDRVLKKVSEGVETFDNIFDKIQSTTNSNQKEKYEQDLKKEIKKLQRLRDQIKTWLSSNDIKDKSALMENRKLIESEMERFKNVEREMKTKAFSKEGLLQRERMDPKEKEKADACDWISTTVDELSRQIEVAEAEQETLQGTSRKGKKDHAKVERTNELEHYIERDRWHINRLELILRLLENDQLSPDRVLAIQDDVQYYLECNQEPDFEEDELVYDDLNLEEEEEMYNVGTEDHFVSEDVEEKTPSKKSKDKDHDDETSSLGSSTRKTAASSSPISCKFERGYPNVSHTKSTTASSPKAPTSVPPIKSPESNTATTNNLKYAQAVGAAEGSPTSSAKDYTHLSQAVQSPKVVVPSAWAEPIKIADQIKSNATPTLEDKPASTPPSEKSKPMSSSAPGAQVNNSVSNGVAKSLPMDASLTQQPGAELDSRLPSSLLDLAASFEAIKTKAAAANDDNTQYTNRMLDASLQYVPDLIDSERPKVYQAQTPQLTPAYYPQQPLAIFDNPSLFEKFDMDALFFIFYYQQGTYQQYLAAKELKKQSWRFHKKYLTWFQRHEEPKTITDDYEQGTYIYFDYEGAWCQRKKTEFRFEYRYLEDA</sequence>
<evidence type="ECO:0000259" key="12">
    <source>
        <dbReference type="Pfam" id="PF04065"/>
    </source>
</evidence>
<feature type="compositionally biased region" description="Polar residues" evidence="11">
    <location>
        <begin position="409"/>
        <end position="418"/>
    </location>
</feature>
<accession>S2JJJ8</accession>
<dbReference type="PANTHER" id="PTHR23326">
    <property type="entry name" value="CCR4 NOT-RELATED"/>
    <property type="match status" value="1"/>
</dbReference>
<dbReference type="Pfam" id="PF04153">
    <property type="entry name" value="NOT2_3_5_C"/>
    <property type="match status" value="1"/>
</dbReference>
<dbReference type="GO" id="GO:0030015">
    <property type="term" value="C:CCR4-NOT core complex"/>
    <property type="evidence" value="ECO:0007669"/>
    <property type="project" value="UniProtKB-UniRule"/>
</dbReference>
<dbReference type="InterPro" id="IPR040168">
    <property type="entry name" value="Not2/3/5"/>
</dbReference>
<keyword evidence="15" id="KW-1185">Reference proteome</keyword>
<comment type="function">
    <text evidence="10">Acts as component of the CCR4-NOT core complex, which in the nucleus seems to be a general transcription factor, and in the cytoplasm the major mRNA deadenylase involved in mRNA turnover. The NOT protein subcomplex negatively regulates the basal and activated transcription of many genes. Preferentially affects TC-type TATA element-dependent transcription. Could directly or indirectly inhibit component(s) of the general transcription machinery.</text>
</comment>
<dbReference type="FunCoup" id="S2JJJ8">
    <property type="interactions" value="623"/>
</dbReference>
<protein>
    <recommendedName>
        <fullName evidence="10">General negative regulator of transcription subunit</fullName>
    </recommendedName>
</protein>
<evidence type="ECO:0000256" key="4">
    <source>
        <dbReference type="ARBA" id="ARBA00022490"/>
    </source>
</evidence>
<gene>
    <name evidence="14" type="ORF">HMPREF1544_03085</name>
</gene>
<evidence type="ECO:0000256" key="1">
    <source>
        <dbReference type="ARBA" id="ARBA00004123"/>
    </source>
</evidence>
<evidence type="ECO:0000259" key="13">
    <source>
        <dbReference type="Pfam" id="PF04153"/>
    </source>
</evidence>
<dbReference type="GO" id="GO:0006355">
    <property type="term" value="P:regulation of DNA-templated transcription"/>
    <property type="evidence" value="ECO:0007669"/>
    <property type="project" value="InterPro"/>
</dbReference>
<dbReference type="InterPro" id="IPR012270">
    <property type="entry name" value="CCR4-NOT_su3/5"/>
</dbReference>
<evidence type="ECO:0000256" key="5">
    <source>
        <dbReference type="ARBA" id="ARBA00022491"/>
    </source>
</evidence>
<dbReference type="InParanoid" id="S2JJJ8"/>
<dbReference type="GO" id="GO:0005634">
    <property type="term" value="C:nucleus"/>
    <property type="evidence" value="ECO:0007669"/>
    <property type="project" value="UniProtKB-SubCell"/>
</dbReference>
<dbReference type="InterPro" id="IPR007207">
    <property type="entry name" value="Not_N"/>
</dbReference>
<keyword evidence="5 10" id="KW-0678">Repressor</keyword>
<keyword evidence="9 10" id="KW-0539">Nucleus</keyword>
<evidence type="ECO:0000256" key="7">
    <source>
        <dbReference type="ARBA" id="ARBA00023015"/>
    </source>
</evidence>
<dbReference type="Pfam" id="PF04065">
    <property type="entry name" value="Not3"/>
    <property type="match status" value="1"/>
</dbReference>
<name>S2JJJ8_MUCC1</name>
<evidence type="ECO:0000313" key="15">
    <source>
        <dbReference type="Proteomes" id="UP000014254"/>
    </source>
</evidence>
<dbReference type="GO" id="GO:0000289">
    <property type="term" value="P:nuclear-transcribed mRNA poly(A) tail shortening"/>
    <property type="evidence" value="ECO:0007669"/>
    <property type="project" value="UniProtKB-ARBA"/>
</dbReference>
<comment type="subcellular location">
    <subcellularLocation>
        <location evidence="2 10">Cytoplasm</location>
    </subcellularLocation>
    <subcellularLocation>
        <location evidence="1 10">Nucleus</location>
    </subcellularLocation>
</comment>
<evidence type="ECO:0000256" key="10">
    <source>
        <dbReference type="PIRNR" id="PIRNR005290"/>
    </source>
</evidence>
<dbReference type="Proteomes" id="UP000014254">
    <property type="component" value="Unassembled WGS sequence"/>
</dbReference>
<evidence type="ECO:0000256" key="9">
    <source>
        <dbReference type="ARBA" id="ARBA00023242"/>
    </source>
</evidence>
<dbReference type="Gene3D" id="2.30.30.1020">
    <property type="entry name" value="CCR4-NOT complex subunit 2/3/5, C-terminal domain"/>
    <property type="match status" value="1"/>
</dbReference>
<feature type="region of interest" description="Disordered" evidence="11">
    <location>
        <begin position="378"/>
        <end position="419"/>
    </location>
</feature>
<evidence type="ECO:0000256" key="6">
    <source>
        <dbReference type="ARBA" id="ARBA00022553"/>
    </source>
</evidence>
<evidence type="ECO:0000313" key="14">
    <source>
        <dbReference type="EMBL" id="EPB90109.1"/>
    </source>
</evidence>
<evidence type="ECO:0000256" key="11">
    <source>
        <dbReference type="SAM" id="MobiDB-lite"/>
    </source>
</evidence>
<dbReference type="EMBL" id="KE123925">
    <property type="protein sequence ID" value="EPB90109.1"/>
    <property type="molecule type" value="Genomic_DNA"/>
</dbReference>
<feature type="compositionally biased region" description="Low complexity" evidence="11">
    <location>
        <begin position="299"/>
        <end position="311"/>
    </location>
</feature>
<dbReference type="eggNOG" id="KOG2150">
    <property type="taxonomic scope" value="Eukaryota"/>
</dbReference>
<keyword evidence="10" id="KW-0010">Activator</keyword>
<feature type="domain" description="CCR4-Not complex component Not N-terminal" evidence="12">
    <location>
        <begin position="3"/>
        <end position="231"/>
    </location>
</feature>
<feature type="region of interest" description="Disordered" evidence="11">
    <location>
        <begin position="240"/>
        <end position="364"/>
    </location>
</feature>
<feature type="compositionally biased region" description="Polar residues" evidence="11">
    <location>
        <begin position="271"/>
        <end position="285"/>
    </location>
</feature>
<evidence type="ECO:0000256" key="2">
    <source>
        <dbReference type="ARBA" id="ARBA00004496"/>
    </source>
</evidence>
<dbReference type="GO" id="GO:0000932">
    <property type="term" value="C:P-body"/>
    <property type="evidence" value="ECO:0007669"/>
    <property type="project" value="UniProtKB-UniRule"/>
</dbReference>
<keyword evidence="4 10" id="KW-0963">Cytoplasm</keyword>
<reference evidence="15" key="1">
    <citation type="submission" date="2013-05" db="EMBL/GenBank/DDBJ databases">
        <title>The Genome sequence of Mucor circinelloides f. circinelloides 1006PhL.</title>
        <authorList>
            <consortium name="The Broad Institute Genomics Platform"/>
            <person name="Cuomo C."/>
            <person name="Earl A."/>
            <person name="Findley K."/>
            <person name="Lee S.C."/>
            <person name="Walker B."/>
            <person name="Young S."/>
            <person name="Zeng Q."/>
            <person name="Gargeya S."/>
            <person name="Fitzgerald M."/>
            <person name="Haas B."/>
            <person name="Abouelleil A."/>
            <person name="Allen A.W."/>
            <person name="Alvarado L."/>
            <person name="Arachchi H.M."/>
            <person name="Berlin A.M."/>
            <person name="Chapman S.B."/>
            <person name="Gainer-Dewar J."/>
            <person name="Goldberg J."/>
            <person name="Griggs A."/>
            <person name="Gujja S."/>
            <person name="Hansen M."/>
            <person name="Howarth C."/>
            <person name="Imamovic A."/>
            <person name="Ireland A."/>
            <person name="Larimer J."/>
            <person name="McCowan C."/>
            <person name="Murphy C."/>
            <person name="Pearson M."/>
            <person name="Poon T.W."/>
            <person name="Priest M."/>
            <person name="Roberts A."/>
            <person name="Saif S."/>
            <person name="Shea T."/>
            <person name="Sisk P."/>
            <person name="Sykes S."/>
            <person name="Wortman J."/>
            <person name="Nusbaum C."/>
            <person name="Birren B."/>
        </authorList>
    </citation>
    <scope>NUCLEOTIDE SEQUENCE [LARGE SCALE GENOMIC DNA]</scope>
    <source>
        <strain evidence="15">1006PhL</strain>
    </source>
</reference>
<dbReference type="AlphaFoldDB" id="S2JJJ8"/>
<feature type="domain" description="NOT2/NOT3/NOT5 C-terminal" evidence="13">
    <location>
        <begin position="477"/>
        <end position="603"/>
    </location>
</feature>
<dbReference type="InterPro" id="IPR007282">
    <property type="entry name" value="NOT2/3/5_C"/>
</dbReference>
<evidence type="ECO:0000256" key="3">
    <source>
        <dbReference type="ARBA" id="ARBA00007682"/>
    </source>
</evidence>
<comment type="similarity">
    <text evidence="3 10">Belongs to the CNOT2/3/5 family.</text>
</comment>
<dbReference type="FunFam" id="2.30.30.1020:FF:000006">
    <property type="entry name" value="CCR4-NOT transcription complex, subunit 3"/>
    <property type="match status" value="1"/>
</dbReference>
<dbReference type="OrthoDB" id="293823at2759"/>
<dbReference type="VEuPathDB" id="FungiDB:HMPREF1544_03085"/>